<dbReference type="SUPFAM" id="SSF53335">
    <property type="entry name" value="S-adenosyl-L-methionine-dependent methyltransferases"/>
    <property type="match status" value="1"/>
</dbReference>
<dbReference type="AlphaFoldDB" id="A0A8J3CNZ0"/>
<dbReference type="RefSeq" id="WP_229809811.1">
    <property type="nucleotide sequence ID" value="NZ_BMZG01000011.1"/>
</dbReference>
<evidence type="ECO:0000256" key="5">
    <source>
        <dbReference type="ARBA" id="ARBA00022747"/>
    </source>
</evidence>
<dbReference type="Proteomes" id="UP000614287">
    <property type="component" value="Unassembled WGS sequence"/>
</dbReference>
<dbReference type="GO" id="GO:0032259">
    <property type="term" value="P:methylation"/>
    <property type="evidence" value="ECO:0007669"/>
    <property type="project" value="UniProtKB-KW"/>
</dbReference>
<evidence type="ECO:0000256" key="1">
    <source>
        <dbReference type="ARBA" id="ARBA00010203"/>
    </source>
</evidence>
<feature type="domain" description="DNA methylase N-4/N-6" evidence="10">
    <location>
        <begin position="44"/>
        <end position="386"/>
    </location>
</feature>
<sequence>MFPLPESSTPHSSTATSSSQPINRVYFGDCRTSMQQMVEQGVKVQTCVTSPPYFGLRDYGHGGQIGLESTVDEYVNHLVEVFRLVRELLTEDGTLWLNLGDSYNGSGKGGTNPEYQKRHQAFGKHLEVGRHGKPVHLKNLKPKDLIGIPWRVAFALQADGWFLRQDIIWAKNNPMPESVKDRCTKSHEYVFLLSKNKHYYFDHNAILEPAAYDGRKDTLMKGSAKYEGHQLPNQTRQSFHARGSARWQRNESGAFLRNKRSVWTVSTKPFNGKKLLTDYVGSDGKAYTASRHCMAHQHLSRQKWGRKKSNPTLPVPPHSADCLCQEVSVDHFAVYPPALIEPCILAGSRVGDVVLDPFFGSGTTGVVAQQHGRQWLGCELNETYAALQQARLSDGPILEPELC</sequence>
<evidence type="ECO:0000256" key="3">
    <source>
        <dbReference type="ARBA" id="ARBA00022679"/>
    </source>
</evidence>
<keyword evidence="12" id="KW-1185">Reference proteome</keyword>
<evidence type="ECO:0000256" key="4">
    <source>
        <dbReference type="ARBA" id="ARBA00022691"/>
    </source>
</evidence>
<comment type="similarity">
    <text evidence="1">Belongs to the N(4)/N(6)-methyltransferase family. N(4) subfamily.</text>
</comment>
<dbReference type="InterPro" id="IPR017985">
    <property type="entry name" value="MeTrfase_CN4_CS"/>
</dbReference>
<feature type="compositionally biased region" description="Low complexity" evidence="9">
    <location>
        <begin position="7"/>
        <end position="19"/>
    </location>
</feature>
<evidence type="ECO:0000313" key="11">
    <source>
        <dbReference type="EMBL" id="GHA78151.1"/>
    </source>
</evidence>
<accession>A0A8J3CNZ0</accession>
<keyword evidence="2" id="KW-0489">Methyltransferase</keyword>
<dbReference type="InterPro" id="IPR029063">
    <property type="entry name" value="SAM-dependent_MTases_sf"/>
</dbReference>
<organism evidence="11 12">
    <name type="scientific">Formosimonas limnophila</name>
    <dbReference type="NCBI Taxonomy" id="1384487"/>
    <lineage>
        <taxon>Bacteria</taxon>
        <taxon>Pseudomonadati</taxon>
        <taxon>Pseudomonadota</taxon>
        <taxon>Betaproteobacteria</taxon>
        <taxon>Burkholderiales</taxon>
        <taxon>Burkholderiaceae</taxon>
        <taxon>Formosimonas</taxon>
    </lineage>
</organism>
<evidence type="ECO:0000256" key="9">
    <source>
        <dbReference type="SAM" id="MobiDB-lite"/>
    </source>
</evidence>
<keyword evidence="4" id="KW-0949">S-adenosyl-L-methionine</keyword>
<keyword evidence="5" id="KW-0680">Restriction system</keyword>
<dbReference type="PRINTS" id="PR00508">
    <property type="entry name" value="S21N4MTFRASE"/>
</dbReference>
<evidence type="ECO:0000256" key="6">
    <source>
        <dbReference type="ARBA" id="ARBA00023125"/>
    </source>
</evidence>
<dbReference type="GO" id="GO:0003677">
    <property type="term" value="F:DNA binding"/>
    <property type="evidence" value="ECO:0007669"/>
    <property type="project" value="UniProtKB-KW"/>
</dbReference>
<dbReference type="PANTHER" id="PTHR13370:SF3">
    <property type="entry name" value="TRNA (GUANINE(10)-N2)-METHYLTRANSFERASE HOMOLOG"/>
    <property type="match status" value="1"/>
</dbReference>
<comment type="caution">
    <text evidence="11">The sequence shown here is derived from an EMBL/GenBank/DDBJ whole genome shotgun (WGS) entry which is preliminary data.</text>
</comment>
<dbReference type="GO" id="GO:0015667">
    <property type="term" value="F:site-specific DNA-methyltransferase (cytosine-N4-specific) activity"/>
    <property type="evidence" value="ECO:0007669"/>
    <property type="project" value="UniProtKB-EC"/>
</dbReference>
<dbReference type="InterPro" id="IPR001091">
    <property type="entry name" value="RM_Methyltransferase"/>
</dbReference>
<dbReference type="Pfam" id="PF01555">
    <property type="entry name" value="N6_N4_Mtase"/>
    <property type="match status" value="1"/>
</dbReference>
<dbReference type="Gene3D" id="3.40.50.150">
    <property type="entry name" value="Vaccinia Virus protein VP39"/>
    <property type="match status" value="1"/>
</dbReference>
<dbReference type="GO" id="GO:0009307">
    <property type="term" value="P:DNA restriction-modification system"/>
    <property type="evidence" value="ECO:0007669"/>
    <property type="project" value="UniProtKB-KW"/>
</dbReference>
<gene>
    <name evidence="11" type="ORF">GCM10009007_18860</name>
</gene>
<protein>
    <recommendedName>
        <fullName evidence="8">Methyltransferase</fullName>
        <ecNumber evidence="8">2.1.1.-</ecNumber>
    </recommendedName>
</protein>
<dbReference type="PROSITE" id="PS00093">
    <property type="entry name" value="N4_MTASE"/>
    <property type="match status" value="1"/>
</dbReference>
<keyword evidence="3" id="KW-0808">Transferase</keyword>
<dbReference type="EC" id="2.1.1.-" evidence="8"/>
<evidence type="ECO:0000259" key="10">
    <source>
        <dbReference type="Pfam" id="PF01555"/>
    </source>
</evidence>
<reference evidence="11" key="1">
    <citation type="journal article" date="2014" name="Int. J. Syst. Evol. Microbiol.">
        <title>Complete genome sequence of Corynebacterium casei LMG S-19264T (=DSM 44701T), isolated from a smear-ripened cheese.</title>
        <authorList>
            <consortium name="US DOE Joint Genome Institute (JGI-PGF)"/>
            <person name="Walter F."/>
            <person name="Albersmeier A."/>
            <person name="Kalinowski J."/>
            <person name="Ruckert C."/>
        </authorList>
    </citation>
    <scope>NUCLEOTIDE SEQUENCE</scope>
    <source>
        <strain evidence="11">KCTC 32501</strain>
    </source>
</reference>
<comment type="catalytic activity">
    <reaction evidence="7">
        <text>a 2'-deoxycytidine in DNA + S-adenosyl-L-methionine = an N(4)-methyl-2'-deoxycytidine in DNA + S-adenosyl-L-homocysteine + H(+)</text>
        <dbReference type="Rhea" id="RHEA:16857"/>
        <dbReference type="Rhea" id="RHEA-COMP:11369"/>
        <dbReference type="Rhea" id="RHEA-COMP:13674"/>
        <dbReference type="ChEBI" id="CHEBI:15378"/>
        <dbReference type="ChEBI" id="CHEBI:57856"/>
        <dbReference type="ChEBI" id="CHEBI:59789"/>
        <dbReference type="ChEBI" id="CHEBI:85452"/>
        <dbReference type="ChEBI" id="CHEBI:137933"/>
        <dbReference type="EC" id="2.1.1.113"/>
    </reaction>
</comment>
<dbReference type="PANTHER" id="PTHR13370">
    <property type="entry name" value="RNA METHYLASE-RELATED"/>
    <property type="match status" value="1"/>
</dbReference>
<keyword evidence="6" id="KW-0238">DNA-binding</keyword>
<reference evidence="11" key="2">
    <citation type="submission" date="2020-09" db="EMBL/GenBank/DDBJ databases">
        <authorList>
            <person name="Sun Q."/>
            <person name="Kim S."/>
        </authorList>
    </citation>
    <scope>NUCLEOTIDE SEQUENCE</scope>
    <source>
        <strain evidence="11">KCTC 32501</strain>
    </source>
</reference>
<evidence type="ECO:0000256" key="7">
    <source>
        <dbReference type="ARBA" id="ARBA00049120"/>
    </source>
</evidence>
<evidence type="ECO:0000256" key="8">
    <source>
        <dbReference type="RuleBase" id="RU362026"/>
    </source>
</evidence>
<feature type="region of interest" description="Disordered" evidence="9">
    <location>
        <begin position="1"/>
        <end position="20"/>
    </location>
</feature>
<dbReference type="EMBL" id="BMZG01000011">
    <property type="protein sequence ID" value="GHA78151.1"/>
    <property type="molecule type" value="Genomic_DNA"/>
</dbReference>
<proteinExistence type="inferred from homology"/>
<dbReference type="GO" id="GO:0009007">
    <property type="term" value="F:site-specific DNA-methyltransferase (adenine-specific) activity"/>
    <property type="evidence" value="ECO:0007669"/>
    <property type="project" value="TreeGrafter"/>
</dbReference>
<evidence type="ECO:0000256" key="2">
    <source>
        <dbReference type="ARBA" id="ARBA00022603"/>
    </source>
</evidence>
<dbReference type="GO" id="GO:0005737">
    <property type="term" value="C:cytoplasm"/>
    <property type="evidence" value="ECO:0007669"/>
    <property type="project" value="TreeGrafter"/>
</dbReference>
<evidence type="ECO:0000313" key="12">
    <source>
        <dbReference type="Proteomes" id="UP000614287"/>
    </source>
</evidence>
<name>A0A8J3CNZ0_9BURK</name>
<dbReference type="InterPro" id="IPR002941">
    <property type="entry name" value="DNA_methylase_N4/N6"/>
</dbReference>
<dbReference type="GO" id="GO:0008170">
    <property type="term" value="F:N-methyltransferase activity"/>
    <property type="evidence" value="ECO:0007669"/>
    <property type="project" value="InterPro"/>
</dbReference>